<evidence type="ECO:0000259" key="5">
    <source>
        <dbReference type="PROSITE" id="PS50943"/>
    </source>
</evidence>
<evidence type="ECO:0000313" key="7">
    <source>
        <dbReference type="Proteomes" id="UP000266385"/>
    </source>
</evidence>
<dbReference type="GO" id="GO:0000976">
    <property type="term" value="F:transcription cis-regulatory region binding"/>
    <property type="evidence" value="ECO:0007669"/>
    <property type="project" value="TreeGrafter"/>
</dbReference>
<dbReference type="AlphaFoldDB" id="A0A399RT56"/>
<dbReference type="InterPro" id="IPR046335">
    <property type="entry name" value="LacI/GalR-like_sensor"/>
</dbReference>
<dbReference type="CDD" id="cd01545">
    <property type="entry name" value="PBP1_SalR"/>
    <property type="match status" value="1"/>
</dbReference>
<dbReference type="SUPFAM" id="SSF47413">
    <property type="entry name" value="lambda repressor-like DNA-binding domains"/>
    <property type="match status" value="1"/>
</dbReference>
<dbReference type="Proteomes" id="UP000266385">
    <property type="component" value="Unassembled WGS sequence"/>
</dbReference>
<keyword evidence="2 6" id="KW-0238">DNA-binding</keyword>
<proteinExistence type="predicted"/>
<dbReference type="Gene3D" id="1.10.260.40">
    <property type="entry name" value="lambda repressor-like DNA-binding domains"/>
    <property type="match status" value="1"/>
</dbReference>
<dbReference type="InterPro" id="IPR010982">
    <property type="entry name" value="Lambda_DNA-bd_dom_sf"/>
</dbReference>
<name>A0A399RT56_9PROT</name>
<feature type="domain" description="HTH cro/C1-type" evidence="5">
    <location>
        <begin position="5"/>
        <end position="40"/>
    </location>
</feature>
<keyword evidence="7" id="KW-1185">Reference proteome</keyword>
<dbReference type="Pfam" id="PF13377">
    <property type="entry name" value="Peripla_BP_3"/>
    <property type="match status" value="1"/>
</dbReference>
<protein>
    <submittedName>
        <fullName evidence="6">LacI family DNA-binding transcriptional regulator</fullName>
    </submittedName>
</protein>
<dbReference type="Pfam" id="PF00356">
    <property type="entry name" value="LacI"/>
    <property type="match status" value="1"/>
</dbReference>
<dbReference type="Gene3D" id="3.40.50.2300">
    <property type="match status" value="2"/>
</dbReference>
<evidence type="ECO:0000256" key="3">
    <source>
        <dbReference type="ARBA" id="ARBA00023163"/>
    </source>
</evidence>
<dbReference type="InterPro" id="IPR028082">
    <property type="entry name" value="Peripla_BP_I"/>
</dbReference>
<dbReference type="EMBL" id="QWFX01000005">
    <property type="protein sequence ID" value="RIJ33057.1"/>
    <property type="molecule type" value="Genomic_DNA"/>
</dbReference>
<feature type="domain" description="HTH lacI-type" evidence="4">
    <location>
        <begin position="10"/>
        <end position="64"/>
    </location>
</feature>
<evidence type="ECO:0000256" key="2">
    <source>
        <dbReference type="ARBA" id="ARBA00023125"/>
    </source>
</evidence>
<dbReference type="PROSITE" id="PS50943">
    <property type="entry name" value="HTH_CROC1"/>
    <property type="match status" value="1"/>
</dbReference>
<dbReference type="PANTHER" id="PTHR30146:SF153">
    <property type="entry name" value="LACTOSE OPERON REPRESSOR"/>
    <property type="match status" value="1"/>
</dbReference>
<dbReference type="PANTHER" id="PTHR30146">
    <property type="entry name" value="LACI-RELATED TRANSCRIPTIONAL REPRESSOR"/>
    <property type="match status" value="1"/>
</dbReference>
<evidence type="ECO:0000256" key="1">
    <source>
        <dbReference type="ARBA" id="ARBA00023015"/>
    </source>
</evidence>
<accession>A0A399RT56</accession>
<dbReference type="InterPro" id="IPR000843">
    <property type="entry name" value="HTH_LacI"/>
</dbReference>
<dbReference type="CDD" id="cd01392">
    <property type="entry name" value="HTH_LacI"/>
    <property type="match status" value="1"/>
</dbReference>
<dbReference type="GO" id="GO:0003700">
    <property type="term" value="F:DNA-binding transcription factor activity"/>
    <property type="evidence" value="ECO:0007669"/>
    <property type="project" value="TreeGrafter"/>
</dbReference>
<dbReference type="InterPro" id="IPR001387">
    <property type="entry name" value="Cro/C1-type_HTH"/>
</dbReference>
<sequence>MPPSRKSRSVTLSDVAKDAGVSPMTVSRVINGETNVRKQTRERVRASIERLNYSPNISARNLAGARSLRICLLYGNPSSAYLGELLMGVLESAREIGAHVVVERTQADALNLDDLAAQMNRDWDAMIVPAPISDNPGIWRLVEEHRFPAVFLSSAIKPGLATEINIDEYAAAHDLTATLISRGHRRIAFIKGHPDHTAAAGRFDGYKAALREAGLSLDETLVKQGYFTYRSGLDAADELLGLDEPPTAIFAANDDMAAGVLASAARHGLSVPRDLSVAGFDDSPIASTVWPNLTTVRQPVADMAALAVKLAARAVRGRPEDREAETVRFDYEVIGRDSVARPPE</sequence>
<dbReference type="SMART" id="SM00354">
    <property type="entry name" value="HTH_LACI"/>
    <property type="match status" value="1"/>
</dbReference>
<comment type="caution">
    <text evidence="6">The sequence shown here is derived from an EMBL/GenBank/DDBJ whole genome shotgun (WGS) entry which is preliminary data.</text>
</comment>
<keyword evidence="1" id="KW-0805">Transcription regulation</keyword>
<evidence type="ECO:0000313" key="6">
    <source>
        <dbReference type="EMBL" id="RIJ33057.1"/>
    </source>
</evidence>
<dbReference type="PRINTS" id="PR00036">
    <property type="entry name" value="HTHLACI"/>
</dbReference>
<evidence type="ECO:0000259" key="4">
    <source>
        <dbReference type="PROSITE" id="PS50932"/>
    </source>
</evidence>
<dbReference type="SUPFAM" id="SSF53822">
    <property type="entry name" value="Periplasmic binding protein-like I"/>
    <property type="match status" value="1"/>
</dbReference>
<dbReference type="PROSITE" id="PS00356">
    <property type="entry name" value="HTH_LACI_1"/>
    <property type="match status" value="1"/>
</dbReference>
<organism evidence="6 7">
    <name type="scientific">Henriciella mobilis</name>
    <dbReference type="NCBI Taxonomy" id="2305467"/>
    <lineage>
        <taxon>Bacteria</taxon>
        <taxon>Pseudomonadati</taxon>
        <taxon>Pseudomonadota</taxon>
        <taxon>Alphaproteobacteria</taxon>
        <taxon>Hyphomonadales</taxon>
        <taxon>Hyphomonadaceae</taxon>
        <taxon>Henriciella</taxon>
    </lineage>
</organism>
<reference evidence="6 7" key="1">
    <citation type="submission" date="2018-08" db="EMBL/GenBank/DDBJ databases">
        <title>Henriciella mobilis sp. nov., isolated from seawater.</title>
        <authorList>
            <person name="Cheng H."/>
            <person name="Wu Y.-H."/>
            <person name="Xu X.-W."/>
            <person name="Guo L.-L."/>
        </authorList>
    </citation>
    <scope>NUCLEOTIDE SEQUENCE [LARGE SCALE GENOMIC DNA]</scope>
    <source>
        <strain evidence="6 7">JN25</strain>
    </source>
</reference>
<keyword evidence="3" id="KW-0804">Transcription</keyword>
<dbReference type="PROSITE" id="PS50932">
    <property type="entry name" value="HTH_LACI_2"/>
    <property type="match status" value="1"/>
</dbReference>
<gene>
    <name evidence="6" type="ORF">D1223_04235</name>
</gene>